<keyword evidence="2" id="KW-1003">Cell membrane</keyword>
<evidence type="ECO:0000256" key="1">
    <source>
        <dbReference type="ARBA" id="ARBA00004651"/>
    </source>
</evidence>
<sequence length="430" mass="47515">MTMQKNSELQAIPISDLESNWQILKDVSSNFIGSLSSNMFTYGLGLMLLDQTGLAISFGIDMVIAPIVGLLFLIPVGNLTDHYPHKAILSYSIFIRLFALIIFACFIDYFHGLSKLVPVIIFLIINAISINFSNTSYSAAIHELVNGKKIQKLSSLTQGSVSLSQILAAAVGIALYSIVGFDIFIYLEILATLLTFLILQTMHFHYGSSLDSSNRETSLSDFKFGLNYINQRKLIKYIITMAVLINFIFTALNLGIPFVIKTQLHLGNGPVGYLQSGIAVGTLGGSILMLLLPDQKWFTQKLLLPLLSLGVEFILLGSIFLGGLDLWQLSIVGTMIMALTGLTLSILNITVQVRLQKTVPSRILGRVMALLTTANTSVMPLGTLFYTFFFQKKFNGGYIFIVNGIIMFIYTAVLFPVLLKNIKLDNKYVE</sequence>
<proteinExistence type="predicted"/>
<feature type="transmembrane region" description="Helical" evidence="6">
    <location>
        <begin position="31"/>
        <end position="49"/>
    </location>
</feature>
<dbReference type="HOGENOM" id="CLU_034180_16_4_9"/>
<protein>
    <submittedName>
        <fullName evidence="7">Permease, major facilitator superfamily</fullName>
    </submittedName>
</protein>
<dbReference type="PANTHER" id="PTHR23513:SF6">
    <property type="entry name" value="MAJOR FACILITATOR SUPERFAMILY ASSOCIATED DOMAIN-CONTAINING PROTEIN"/>
    <property type="match status" value="1"/>
</dbReference>
<keyword evidence="4 6" id="KW-1133">Transmembrane helix</keyword>
<feature type="transmembrane region" description="Helical" evidence="6">
    <location>
        <begin position="237"/>
        <end position="260"/>
    </location>
</feature>
<feature type="transmembrane region" description="Helical" evidence="6">
    <location>
        <begin position="272"/>
        <end position="291"/>
    </location>
</feature>
<dbReference type="Gene3D" id="1.20.1250.20">
    <property type="entry name" value="MFS general substrate transporter like domains"/>
    <property type="match status" value="1"/>
</dbReference>
<dbReference type="Pfam" id="PF07690">
    <property type="entry name" value="MFS_1"/>
    <property type="match status" value="1"/>
</dbReference>
<dbReference type="Proteomes" id="UP000003346">
    <property type="component" value="Unassembled WGS sequence"/>
</dbReference>
<feature type="transmembrane region" description="Helical" evidence="6">
    <location>
        <begin position="363"/>
        <end position="386"/>
    </location>
</feature>
<evidence type="ECO:0000256" key="6">
    <source>
        <dbReference type="SAM" id="Phobius"/>
    </source>
</evidence>
<dbReference type="SUPFAM" id="SSF103473">
    <property type="entry name" value="MFS general substrate transporter"/>
    <property type="match status" value="1"/>
</dbReference>
<dbReference type="InterPro" id="IPR011701">
    <property type="entry name" value="MFS"/>
</dbReference>
<keyword evidence="5 6" id="KW-0472">Membrane</keyword>
<reference evidence="7 8" key="1">
    <citation type="submission" date="2006-11" db="EMBL/GenBank/DDBJ databases">
        <authorList>
            <consortium name="Laboratoire de Microbiologie (Universite Bourgogne)"/>
            <consortium name="GENOME Express"/>
            <consortium name="UMR Oenologie Ampelologie (Universite Bordeaux 2)"/>
            <person name="Guzzo J."/>
        </authorList>
    </citation>
    <scope>NUCLEOTIDE SEQUENCE [LARGE SCALE GENOMIC DNA]</scope>
    <source>
        <strain evidence="7 8">ATCC BAA-1163</strain>
    </source>
</reference>
<dbReference type="GO" id="GO:0022857">
    <property type="term" value="F:transmembrane transporter activity"/>
    <property type="evidence" value="ECO:0007669"/>
    <property type="project" value="InterPro"/>
</dbReference>
<dbReference type="EMBL" id="AAUV01000057">
    <property type="protein sequence ID" value="EAV39110.1"/>
    <property type="molecule type" value="Genomic_DNA"/>
</dbReference>
<feature type="transmembrane region" description="Helical" evidence="6">
    <location>
        <begin position="55"/>
        <end position="76"/>
    </location>
</feature>
<feature type="transmembrane region" description="Helical" evidence="6">
    <location>
        <begin position="398"/>
        <end position="419"/>
    </location>
</feature>
<evidence type="ECO:0000313" key="8">
    <source>
        <dbReference type="Proteomes" id="UP000003346"/>
    </source>
</evidence>
<feature type="transmembrane region" description="Helical" evidence="6">
    <location>
        <begin position="161"/>
        <end position="179"/>
    </location>
</feature>
<organism evidence="7 8">
    <name type="scientific">Oenococcus oeni ATCC BAA-1163</name>
    <dbReference type="NCBI Taxonomy" id="379360"/>
    <lineage>
        <taxon>Bacteria</taxon>
        <taxon>Bacillati</taxon>
        <taxon>Bacillota</taxon>
        <taxon>Bacilli</taxon>
        <taxon>Lactobacillales</taxon>
        <taxon>Lactobacillaceae</taxon>
        <taxon>Oenococcus</taxon>
    </lineage>
</organism>
<name>A0NKA6_OENOE</name>
<comment type="caution">
    <text evidence="7">The sequence shown here is derived from an EMBL/GenBank/DDBJ whole genome shotgun (WGS) entry which is preliminary data.</text>
</comment>
<gene>
    <name evidence="7" type="ORF">OENOO_62058</name>
</gene>
<evidence type="ECO:0000256" key="2">
    <source>
        <dbReference type="ARBA" id="ARBA00022475"/>
    </source>
</evidence>
<dbReference type="InterPro" id="IPR036259">
    <property type="entry name" value="MFS_trans_sf"/>
</dbReference>
<feature type="transmembrane region" description="Helical" evidence="6">
    <location>
        <begin position="303"/>
        <end position="321"/>
    </location>
</feature>
<evidence type="ECO:0000256" key="5">
    <source>
        <dbReference type="ARBA" id="ARBA00023136"/>
    </source>
</evidence>
<dbReference type="GO" id="GO:0005886">
    <property type="term" value="C:plasma membrane"/>
    <property type="evidence" value="ECO:0007669"/>
    <property type="project" value="UniProtKB-SubCell"/>
</dbReference>
<dbReference type="PANTHER" id="PTHR23513">
    <property type="entry name" value="INTEGRAL MEMBRANE EFFLUX PROTEIN-RELATED"/>
    <property type="match status" value="1"/>
</dbReference>
<dbReference type="CDD" id="cd06173">
    <property type="entry name" value="MFS_MefA_like"/>
    <property type="match status" value="1"/>
</dbReference>
<feature type="transmembrane region" description="Helical" evidence="6">
    <location>
        <begin position="185"/>
        <end position="206"/>
    </location>
</feature>
<keyword evidence="3 6" id="KW-0812">Transmembrane</keyword>
<feature type="transmembrane region" description="Helical" evidence="6">
    <location>
        <begin position="88"/>
        <end position="110"/>
    </location>
</feature>
<feature type="transmembrane region" description="Helical" evidence="6">
    <location>
        <begin position="116"/>
        <end position="140"/>
    </location>
</feature>
<accession>A0NKA6</accession>
<evidence type="ECO:0000256" key="4">
    <source>
        <dbReference type="ARBA" id="ARBA00022989"/>
    </source>
</evidence>
<evidence type="ECO:0000313" key="7">
    <source>
        <dbReference type="EMBL" id="EAV39110.1"/>
    </source>
</evidence>
<dbReference type="AlphaFoldDB" id="A0NKA6"/>
<feature type="transmembrane region" description="Helical" evidence="6">
    <location>
        <begin position="327"/>
        <end position="351"/>
    </location>
</feature>
<comment type="subcellular location">
    <subcellularLocation>
        <location evidence="1">Cell membrane</location>
        <topology evidence="1">Multi-pass membrane protein</topology>
    </subcellularLocation>
</comment>
<evidence type="ECO:0000256" key="3">
    <source>
        <dbReference type="ARBA" id="ARBA00022692"/>
    </source>
</evidence>